<evidence type="ECO:0000313" key="4">
    <source>
        <dbReference type="EMBL" id="MEM0518519.1"/>
    </source>
</evidence>
<dbReference type="InterPro" id="IPR050362">
    <property type="entry name" value="Cation-dep_OMT"/>
</dbReference>
<reference evidence="4 7" key="1">
    <citation type="submission" date="2024-01" db="EMBL/GenBank/DDBJ databases">
        <title>Aequorivita flavus sp. nov., isolated from deep-sea sediment.</title>
        <authorList>
            <person name="Chen X."/>
        </authorList>
    </citation>
    <scope>NUCLEOTIDE SEQUENCE</scope>
    <source>
        <strain evidence="4">MCCC 1A16923</strain>
        <strain evidence="5 7">MCCC 1A16935</strain>
    </source>
</reference>
<dbReference type="InterPro" id="IPR002935">
    <property type="entry name" value="SAM_O-MeTrfase"/>
</dbReference>
<gene>
    <name evidence="5" type="ORF">VZD24_08095</name>
    <name evidence="4" type="ORF">VZD85_09170</name>
</gene>
<dbReference type="EC" id="2.1.1.-" evidence="4"/>
<dbReference type="AlphaFoldDB" id="A0AB35YWT1"/>
<dbReference type="Pfam" id="PF01596">
    <property type="entry name" value="Methyltransf_3"/>
    <property type="match status" value="1"/>
</dbReference>
<dbReference type="CDD" id="cd02440">
    <property type="entry name" value="AdoMet_MTases"/>
    <property type="match status" value="1"/>
</dbReference>
<evidence type="ECO:0000256" key="2">
    <source>
        <dbReference type="ARBA" id="ARBA00022679"/>
    </source>
</evidence>
<evidence type="ECO:0000313" key="6">
    <source>
        <dbReference type="Proteomes" id="UP001388259"/>
    </source>
</evidence>
<name>A0AB35YWT1_9FLAO</name>
<dbReference type="Gene3D" id="3.40.50.150">
    <property type="entry name" value="Vaccinia Virus protein VP39"/>
    <property type="match status" value="1"/>
</dbReference>
<dbReference type="RefSeq" id="WP_342687363.1">
    <property type="nucleotide sequence ID" value="NZ_JAZBJM010000005.1"/>
</dbReference>
<dbReference type="EMBL" id="JBANCF010000005">
    <property type="protein sequence ID" value="MEM0573471.1"/>
    <property type="molecule type" value="Genomic_DNA"/>
</dbReference>
<dbReference type="Proteomes" id="UP001390963">
    <property type="component" value="Unassembled WGS sequence"/>
</dbReference>
<evidence type="ECO:0000256" key="3">
    <source>
        <dbReference type="ARBA" id="ARBA00022691"/>
    </source>
</evidence>
<sequence length="214" mass="24759">MDFLPEKINDYVEKHSHPEPKLLQKLNRETWQKQLQPRMLSGHLQGRILSMLSKLIRPQNILEIGTYTGYSALCLAEGIQENGELHTIDINEELYDFQRKYFNESPFGKQIFQHLGNALEVIPKLEKTFDLVFIDADKNNYPNYLEIILPKLKKGSVILSDNVLWSGKVVEELKEGDDDTKALLHYNKLLNEHSKLETVILPIRDGLTISRYIG</sequence>
<comment type="caution">
    <text evidence="4">The sequence shown here is derived from an EMBL/GenBank/DDBJ whole genome shotgun (WGS) entry which is preliminary data.</text>
</comment>
<evidence type="ECO:0000313" key="5">
    <source>
        <dbReference type="EMBL" id="MEM0573471.1"/>
    </source>
</evidence>
<dbReference type="PROSITE" id="PS51682">
    <property type="entry name" value="SAM_OMT_I"/>
    <property type="match status" value="1"/>
</dbReference>
<dbReference type="EMBL" id="JAZBJM010000005">
    <property type="protein sequence ID" value="MEM0518519.1"/>
    <property type="molecule type" value="Genomic_DNA"/>
</dbReference>
<dbReference type="InterPro" id="IPR029063">
    <property type="entry name" value="SAM-dependent_MTases_sf"/>
</dbReference>
<dbReference type="GO" id="GO:0008757">
    <property type="term" value="F:S-adenosylmethionine-dependent methyltransferase activity"/>
    <property type="evidence" value="ECO:0007669"/>
    <property type="project" value="TreeGrafter"/>
</dbReference>
<dbReference type="PANTHER" id="PTHR10509:SF14">
    <property type="entry name" value="CAFFEOYL-COA O-METHYLTRANSFERASE 3-RELATED"/>
    <property type="match status" value="1"/>
</dbReference>
<proteinExistence type="predicted"/>
<keyword evidence="1 4" id="KW-0489">Methyltransferase</keyword>
<evidence type="ECO:0000256" key="1">
    <source>
        <dbReference type="ARBA" id="ARBA00022603"/>
    </source>
</evidence>
<accession>A0AB35YWT1</accession>
<keyword evidence="7" id="KW-1185">Reference proteome</keyword>
<keyword evidence="3" id="KW-0949">S-adenosyl-L-methionine</keyword>
<evidence type="ECO:0000313" key="7">
    <source>
        <dbReference type="Proteomes" id="UP001390963"/>
    </source>
</evidence>
<keyword evidence="2 4" id="KW-0808">Transferase</keyword>
<protein>
    <submittedName>
        <fullName evidence="4">O-methyltransferase</fullName>
        <ecNumber evidence="4">2.1.1.-</ecNumber>
    </submittedName>
</protein>
<dbReference type="SUPFAM" id="SSF53335">
    <property type="entry name" value="S-adenosyl-L-methionine-dependent methyltransferases"/>
    <property type="match status" value="1"/>
</dbReference>
<dbReference type="GO" id="GO:0008171">
    <property type="term" value="F:O-methyltransferase activity"/>
    <property type="evidence" value="ECO:0007669"/>
    <property type="project" value="InterPro"/>
</dbReference>
<dbReference type="Proteomes" id="UP001388259">
    <property type="component" value="Unassembled WGS sequence"/>
</dbReference>
<dbReference type="GO" id="GO:0032259">
    <property type="term" value="P:methylation"/>
    <property type="evidence" value="ECO:0007669"/>
    <property type="project" value="UniProtKB-KW"/>
</dbReference>
<dbReference type="PANTHER" id="PTHR10509">
    <property type="entry name" value="O-METHYLTRANSFERASE-RELATED"/>
    <property type="match status" value="1"/>
</dbReference>
<organism evidence="4 6">
    <name type="scientific">Aequorivita flava</name>
    <dbReference type="NCBI Taxonomy" id="3114371"/>
    <lineage>
        <taxon>Bacteria</taxon>
        <taxon>Pseudomonadati</taxon>
        <taxon>Bacteroidota</taxon>
        <taxon>Flavobacteriia</taxon>
        <taxon>Flavobacteriales</taxon>
        <taxon>Flavobacteriaceae</taxon>
        <taxon>Aequorivita</taxon>
    </lineage>
</organism>